<sequence length="79" mass="9165">MIFSDKCLDYHELFYCLAALGKCDAESTERKMVNNNGQWLLFIAWVKTQYKVLNEIRSDLCCSIEGWSFQELTGLVGYL</sequence>
<dbReference type="Proteomes" id="UP000027997">
    <property type="component" value="Unassembled WGS sequence"/>
</dbReference>
<keyword evidence="2" id="KW-1185">Reference proteome</keyword>
<organism evidence="1 2">
    <name type="scientific">Endozoicomonas elysicola</name>
    <dbReference type="NCBI Taxonomy" id="305900"/>
    <lineage>
        <taxon>Bacteria</taxon>
        <taxon>Pseudomonadati</taxon>
        <taxon>Pseudomonadota</taxon>
        <taxon>Gammaproteobacteria</taxon>
        <taxon>Oceanospirillales</taxon>
        <taxon>Endozoicomonadaceae</taxon>
        <taxon>Endozoicomonas</taxon>
    </lineage>
</organism>
<gene>
    <name evidence="1" type="ORF">GV64_07585</name>
</gene>
<evidence type="ECO:0000313" key="2">
    <source>
        <dbReference type="Proteomes" id="UP000027997"/>
    </source>
</evidence>
<accession>A0A081K8Z4</accession>
<dbReference type="AlphaFoldDB" id="A0A081K8Z4"/>
<name>A0A081K8Z4_9GAMM</name>
<dbReference type="EMBL" id="JOJP01000001">
    <property type="protein sequence ID" value="KEI70620.1"/>
    <property type="molecule type" value="Genomic_DNA"/>
</dbReference>
<comment type="caution">
    <text evidence="1">The sequence shown here is derived from an EMBL/GenBank/DDBJ whole genome shotgun (WGS) entry which is preliminary data.</text>
</comment>
<evidence type="ECO:0000313" key="1">
    <source>
        <dbReference type="EMBL" id="KEI70620.1"/>
    </source>
</evidence>
<reference evidence="1 2" key="1">
    <citation type="submission" date="2014-06" db="EMBL/GenBank/DDBJ databases">
        <title>Whole Genome Sequences of Three Symbiotic Endozoicomonas Bacteria.</title>
        <authorList>
            <person name="Neave M.J."/>
            <person name="Apprill A."/>
            <person name="Voolstra C.R."/>
        </authorList>
    </citation>
    <scope>NUCLEOTIDE SEQUENCE [LARGE SCALE GENOMIC DNA]</scope>
    <source>
        <strain evidence="1 2">DSM 22380</strain>
    </source>
</reference>
<protein>
    <submittedName>
        <fullName evidence="1">Uncharacterized protein</fullName>
    </submittedName>
</protein>
<proteinExistence type="predicted"/>